<feature type="coiled-coil region" evidence="1">
    <location>
        <begin position="57"/>
        <end position="91"/>
    </location>
</feature>
<organism evidence="2 3">
    <name type="scientific">Zostera marina</name>
    <name type="common">Eelgrass</name>
    <dbReference type="NCBI Taxonomy" id="29655"/>
    <lineage>
        <taxon>Eukaryota</taxon>
        <taxon>Viridiplantae</taxon>
        <taxon>Streptophyta</taxon>
        <taxon>Embryophyta</taxon>
        <taxon>Tracheophyta</taxon>
        <taxon>Spermatophyta</taxon>
        <taxon>Magnoliopsida</taxon>
        <taxon>Liliopsida</taxon>
        <taxon>Zosteraceae</taxon>
        <taxon>Zostera</taxon>
    </lineage>
</organism>
<name>A0A0K9P5T8_ZOSMR</name>
<dbReference type="GO" id="GO:0000398">
    <property type="term" value="P:mRNA splicing, via spliceosome"/>
    <property type="evidence" value="ECO:0007669"/>
    <property type="project" value="InterPro"/>
</dbReference>
<dbReference type="AlphaFoldDB" id="A0A0K9P5T8"/>
<keyword evidence="1" id="KW-0175">Coiled coil</keyword>
<dbReference type="GO" id="GO:0035196">
    <property type="term" value="P:miRNA processing"/>
    <property type="evidence" value="ECO:0007669"/>
    <property type="project" value="InterPro"/>
</dbReference>
<dbReference type="EMBL" id="LFYR01001213">
    <property type="protein sequence ID" value="KMZ63550.1"/>
    <property type="molecule type" value="Genomic_DNA"/>
</dbReference>
<dbReference type="PANTHER" id="PTHR36054">
    <property type="entry name" value="PROTEIN SICKLE"/>
    <property type="match status" value="1"/>
</dbReference>
<evidence type="ECO:0008006" key="4">
    <source>
        <dbReference type="Google" id="ProtNLM"/>
    </source>
</evidence>
<keyword evidence="3" id="KW-1185">Reference proteome</keyword>
<protein>
    <recommendedName>
        <fullName evidence="4">Hydroxyproline-rich glycoprotein family protein</fullName>
    </recommendedName>
</protein>
<dbReference type="InterPro" id="IPR039292">
    <property type="entry name" value="SICKLE"/>
</dbReference>
<evidence type="ECO:0000313" key="2">
    <source>
        <dbReference type="EMBL" id="KMZ63550.1"/>
    </source>
</evidence>
<dbReference type="Proteomes" id="UP000036987">
    <property type="component" value="Unassembled WGS sequence"/>
</dbReference>
<dbReference type="STRING" id="29655.A0A0K9P5T8"/>
<dbReference type="PANTHER" id="PTHR36054:SF2">
    <property type="entry name" value="PROTEIN SICKLE"/>
    <property type="match status" value="1"/>
</dbReference>
<evidence type="ECO:0000256" key="1">
    <source>
        <dbReference type="SAM" id="Coils"/>
    </source>
</evidence>
<sequence length="381" mass="42736">MIFCSFSSLLLPRQIAQPASSVHFCSQFSSSFKFREQLIAFQLSEKTNREKKNKNVDEQQREENNKYNRVMEGAEKRKERLKAMCTGAQNASLPAPQNNLVNPLNQVNSNPIEDSSLAIPRFDYYTDPMAAFHGNRRDLNVNHTWRNNVHNHPGSFRSSSPSFQTGPRQQSYRLANHNQPGSLLPPPPSFEIQGAGAGQQPYGSVMYNPANCNQLGFSLPPPAPFQIQGPRQQPYMSVMSTPANVNQPGSFLPPPPSLLPPSCDVRGTTWITSPHLSDYDPRKGHTFSTNSRDSRWKSKQECAKSLYNREMINDPWRFLKPCPGNILKPFTSLGNTAPGEWITKPNVTKKPKVDITLNKPSSSIAEYIAQSFEATKDVKNT</sequence>
<proteinExistence type="predicted"/>
<evidence type="ECO:0000313" key="3">
    <source>
        <dbReference type="Proteomes" id="UP000036987"/>
    </source>
</evidence>
<dbReference type="OrthoDB" id="1935385at2759"/>
<reference evidence="3" key="1">
    <citation type="journal article" date="2016" name="Nature">
        <title>The genome of the seagrass Zostera marina reveals angiosperm adaptation to the sea.</title>
        <authorList>
            <person name="Olsen J.L."/>
            <person name="Rouze P."/>
            <person name="Verhelst B."/>
            <person name="Lin Y.-C."/>
            <person name="Bayer T."/>
            <person name="Collen J."/>
            <person name="Dattolo E."/>
            <person name="De Paoli E."/>
            <person name="Dittami S."/>
            <person name="Maumus F."/>
            <person name="Michel G."/>
            <person name="Kersting A."/>
            <person name="Lauritano C."/>
            <person name="Lohaus R."/>
            <person name="Toepel M."/>
            <person name="Tonon T."/>
            <person name="Vanneste K."/>
            <person name="Amirebrahimi M."/>
            <person name="Brakel J."/>
            <person name="Bostroem C."/>
            <person name="Chovatia M."/>
            <person name="Grimwood J."/>
            <person name="Jenkins J.W."/>
            <person name="Jueterbock A."/>
            <person name="Mraz A."/>
            <person name="Stam W.T."/>
            <person name="Tice H."/>
            <person name="Bornberg-Bauer E."/>
            <person name="Green P.J."/>
            <person name="Pearson G.A."/>
            <person name="Procaccini G."/>
            <person name="Duarte C.M."/>
            <person name="Schmutz J."/>
            <person name="Reusch T.B.H."/>
            <person name="Van de Peer Y."/>
        </authorList>
    </citation>
    <scope>NUCLEOTIDE SEQUENCE [LARGE SCALE GENOMIC DNA]</scope>
    <source>
        <strain evidence="3">cv. Finnish</strain>
    </source>
</reference>
<accession>A0A0K9P5T8</accession>
<comment type="caution">
    <text evidence="2">The sequence shown here is derived from an EMBL/GenBank/DDBJ whole genome shotgun (WGS) entry which is preliminary data.</text>
</comment>
<gene>
    <name evidence="2" type="ORF">ZOSMA_3G00270</name>
</gene>